<accession>A0A645JE66</accession>
<comment type="caution">
    <text evidence="1">The sequence shown here is derived from an EMBL/GenBank/DDBJ whole genome shotgun (WGS) entry which is preliminary data.</text>
</comment>
<reference evidence="1" key="1">
    <citation type="submission" date="2019-08" db="EMBL/GenBank/DDBJ databases">
        <authorList>
            <person name="Kucharzyk K."/>
            <person name="Murdoch R.W."/>
            <person name="Higgins S."/>
            <person name="Loffler F."/>
        </authorList>
    </citation>
    <scope>NUCLEOTIDE SEQUENCE</scope>
</reference>
<dbReference type="AlphaFoldDB" id="A0A645JE66"/>
<proteinExistence type="predicted"/>
<evidence type="ECO:0000313" key="1">
    <source>
        <dbReference type="EMBL" id="MPN61891.1"/>
    </source>
</evidence>
<organism evidence="1">
    <name type="scientific">bioreactor metagenome</name>
    <dbReference type="NCBI Taxonomy" id="1076179"/>
    <lineage>
        <taxon>unclassified sequences</taxon>
        <taxon>metagenomes</taxon>
        <taxon>ecological metagenomes</taxon>
    </lineage>
</organism>
<name>A0A645JE66_9ZZZZ</name>
<gene>
    <name evidence="1" type="ORF">SDC9_209637</name>
</gene>
<sequence>MNITLNCRLLGLKDIKIRKGENAGKTFVVGHFYDGESLHKISIPDEFKTRLYSNIGKDITINCSLNLEKKQMYFKDIA</sequence>
<protein>
    <submittedName>
        <fullName evidence="1">Uncharacterized protein</fullName>
    </submittedName>
</protein>
<dbReference type="EMBL" id="VSSQ01139157">
    <property type="protein sequence ID" value="MPN61891.1"/>
    <property type="molecule type" value="Genomic_DNA"/>
</dbReference>